<dbReference type="RefSeq" id="WP_195866915.1">
    <property type="nucleotide sequence ID" value="NZ_JADPKZ010000022.1"/>
</dbReference>
<reference evidence="3 4" key="1">
    <citation type="submission" date="2020-11" db="EMBL/GenBank/DDBJ databases">
        <title>Genomic insight of Alicyclobacillus mali FL 18 reveals a new arsenic-resistant strain, with potential in environmental biotechnology.</title>
        <authorList>
            <person name="Fiorentino G."/>
            <person name="Gallo G."/>
            <person name="Aulitto M."/>
        </authorList>
    </citation>
    <scope>NUCLEOTIDE SEQUENCE [LARGE SCALE GENOMIC DNA]</scope>
    <source>
        <strain evidence="3 4">FL 18</strain>
    </source>
</reference>
<dbReference type="SUPFAM" id="SSF47413">
    <property type="entry name" value="lambda repressor-like DNA-binding domains"/>
    <property type="match status" value="1"/>
</dbReference>
<dbReference type="Gene3D" id="1.10.260.40">
    <property type="entry name" value="lambda repressor-like DNA-binding domains"/>
    <property type="match status" value="1"/>
</dbReference>
<proteinExistence type="predicted"/>
<dbReference type="InterPro" id="IPR014710">
    <property type="entry name" value="RmlC-like_jellyroll"/>
</dbReference>
<dbReference type="Pfam" id="PF07883">
    <property type="entry name" value="Cupin_2"/>
    <property type="match status" value="1"/>
</dbReference>
<dbReference type="PANTHER" id="PTHR46797:SF1">
    <property type="entry name" value="METHYLPHOSPHONATE SYNTHASE"/>
    <property type="match status" value="1"/>
</dbReference>
<dbReference type="Gene3D" id="2.60.120.10">
    <property type="entry name" value="Jelly Rolls"/>
    <property type="match status" value="1"/>
</dbReference>
<dbReference type="CDD" id="cd02209">
    <property type="entry name" value="cupin_XRE_C"/>
    <property type="match status" value="1"/>
</dbReference>
<dbReference type="EMBL" id="JADPKZ010000022">
    <property type="protein sequence ID" value="MBF8376578.1"/>
    <property type="molecule type" value="Genomic_DNA"/>
</dbReference>
<dbReference type="PROSITE" id="PS50943">
    <property type="entry name" value="HTH_CROC1"/>
    <property type="match status" value="1"/>
</dbReference>
<dbReference type="SMART" id="SM00530">
    <property type="entry name" value="HTH_XRE"/>
    <property type="match status" value="1"/>
</dbReference>
<evidence type="ECO:0000313" key="3">
    <source>
        <dbReference type="EMBL" id="MBF8376578.1"/>
    </source>
</evidence>
<accession>A0ABS0EZU8</accession>
<dbReference type="PANTHER" id="PTHR46797">
    <property type="entry name" value="HTH-TYPE TRANSCRIPTIONAL REGULATOR"/>
    <property type="match status" value="1"/>
</dbReference>
<keyword evidence="4" id="KW-1185">Reference proteome</keyword>
<comment type="caution">
    <text evidence="3">The sequence shown here is derived from an EMBL/GenBank/DDBJ whole genome shotgun (WGS) entry which is preliminary data.</text>
</comment>
<evidence type="ECO:0000313" key="4">
    <source>
        <dbReference type="Proteomes" id="UP000642910"/>
    </source>
</evidence>
<dbReference type="InterPro" id="IPR001387">
    <property type="entry name" value="Cro/C1-type_HTH"/>
</dbReference>
<evidence type="ECO:0000256" key="1">
    <source>
        <dbReference type="ARBA" id="ARBA00023125"/>
    </source>
</evidence>
<gene>
    <name evidence="3" type="ORF">IW967_01635</name>
</gene>
<dbReference type="InterPro" id="IPR050807">
    <property type="entry name" value="TransReg_Diox_bact_type"/>
</dbReference>
<organism evidence="3 4">
    <name type="scientific">Alicyclobacillus mali</name>
    <name type="common">ex Roth et al. 2021</name>
    <dbReference type="NCBI Taxonomy" id="1123961"/>
    <lineage>
        <taxon>Bacteria</taxon>
        <taxon>Bacillati</taxon>
        <taxon>Bacillota</taxon>
        <taxon>Bacilli</taxon>
        <taxon>Bacillales</taxon>
        <taxon>Alicyclobacillaceae</taxon>
        <taxon>Alicyclobacillus</taxon>
    </lineage>
</organism>
<dbReference type="SUPFAM" id="SSF51182">
    <property type="entry name" value="RmlC-like cupins"/>
    <property type="match status" value="1"/>
</dbReference>
<dbReference type="Pfam" id="PF01381">
    <property type="entry name" value="HTH_3"/>
    <property type="match status" value="1"/>
</dbReference>
<evidence type="ECO:0000259" key="2">
    <source>
        <dbReference type="PROSITE" id="PS50943"/>
    </source>
</evidence>
<keyword evidence="1" id="KW-0238">DNA-binding</keyword>
<dbReference type="InterPro" id="IPR011051">
    <property type="entry name" value="RmlC_Cupin_sf"/>
</dbReference>
<dbReference type="CDD" id="cd00093">
    <property type="entry name" value="HTH_XRE"/>
    <property type="match status" value="1"/>
</dbReference>
<dbReference type="InterPro" id="IPR010982">
    <property type="entry name" value="Lambda_DNA-bd_dom_sf"/>
</dbReference>
<dbReference type="InterPro" id="IPR013096">
    <property type="entry name" value="Cupin_2"/>
</dbReference>
<feature type="domain" description="HTH cro/C1-type" evidence="2">
    <location>
        <begin position="7"/>
        <end position="61"/>
    </location>
</feature>
<sequence length="183" mass="20557">MGFGANVRKQREALGMTLQALSEHAGVSVSMLSDIEREKKSPTLPVACRIAEALDTTLSRLLEERGEQDVIVIRQHERRVYRDPSGFERHLLSPAFPTRGVEWILNVVPPRGDSGWFPPHRPGVEEFVTVETGRIIAHIGDTQLELDTGDSLYFAADVPHRFSNPTDEACRYYLIIDSHGLRP</sequence>
<protein>
    <submittedName>
        <fullName evidence="3">Helix-turn-helix transcriptional regulator</fullName>
    </submittedName>
</protein>
<dbReference type="Proteomes" id="UP000642910">
    <property type="component" value="Unassembled WGS sequence"/>
</dbReference>
<name>A0ABS0EZU8_9BACL</name>